<reference evidence="3" key="1">
    <citation type="journal article" date="2020" name="Nature">
        <title>Giant virus diversity and host interactions through global metagenomics.</title>
        <authorList>
            <person name="Schulz F."/>
            <person name="Roux S."/>
            <person name="Paez-Espino D."/>
            <person name="Jungbluth S."/>
            <person name="Walsh D.A."/>
            <person name="Denef V.J."/>
            <person name="McMahon K.D."/>
            <person name="Konstantinidis K.T."/>
            <person name="Eloe-Fadrosh E.A."/>
            <person name="Kyrpides N.C."/>
            <person name="Woyke T."/>
        </authorList>
    </citation>
    <scope>NUCLEOTIDE SEQUENCE</scope>
    <source>
        <strain evidence="3">GVMAG-M-3300023174-75</strain>
    </source>
</reference>
<feature type="coiled-coil region" evidence="1">
    <location>
        <begin position="40"/>
        <end position="67"/>
    </location>
</feature>
<feature type="region of interest" description="Disordered" evidence="2">
    <location>
        <begin position="1"/>
        <end position="28"/>
    </location>
</feature>
<dbReference type="AlphaFoldDB" id="A0A6C0DXR9"/>
<keyword evidence="1" id="KW-0175">Coiled coil</keyword>
<organism evidence="3">
    <name type="scientific">viral metagenome</name>
    <dbReference type="NCBI Taxonomy" id="1070528"/>
    <lineage>
        <taxon>unclassified sequences</taxon>
        <taxon>metagenomes</taxon>
        <taxon>organismal metagenomes</taxon>
    </lineage>
</organism>
<evidence type="ECO:0000313" key="3">
    <source>
        <dbReference type="EMBL" id="QHT21120.1"/>
    </source>
</evidence>
<accession>A0A6C0DXR9</accession>
<protein>
    <submittedName>
        <fullName evidence="3">Uncharacterized protein</fullName>
    </submittedName>
</protein>
<evidence type="ECO:0000256" key="1">
    <source>
        <dbReference type="SAM" id="Coils"/>
    </source>
</evidence>
<name>A0A6C0DXR9_9ZZZZ</name>
<feature type="compositionally biased region" description="Polar residues" evidence="2">
    <location>
        <begin position="1"/>
        <end position="27"/>
    </location>
</feature>
<sequence length="232" mass="27987">MSSINQNTIRTSRMHLRSTTQRRNTPSALARRTRILETRRTNLGNKIRELEADLRQQRGALDAKTIEVDQARIRRDDEHDHYERLRTERDNLRYTLLTNFNQSNLGMEYSELKRRWFEYVHNEDEDTDINYFNNLKPRFDHVSGLFDELMDTGLAPIIEQKALARETYRLASEHHYSLYQQQQSIMRIVSDLERKLKRALIRDRLLNQARGKRQRKSKKKGKKRKHTRKRRP</sequence>
<feature type="region of interest" description="Disordered" evidence="2">
    <location>
        <begin position="207"/>
        <end position="232"/>
    </location>
</feature>
<dbReference type="EMBL" id="MN739685">
    <property type="protein sequence ID" value="QHT21120.1"/>
    <property type="molecule type" value="Genomic_DNA"/>
</dbReference>
<evidence type="ECO:0000256" key="2">
    <source>
        <dbReference type="SAM" id="MobiDB-lite"/>
    </source>
</evidence>
<proteinExistence type="predicted"/>
<feature type="compositionally biased region" description="Basic residues" evidence="2">
    <location>
        <begin position="210"/>
        <end position="232"/>
    </location>
</feature>